<proteinExistence type="predicted"/>
<organism evidence="1 2">
    <name type="scientific">Weissella ceti</name>
    <dbReference type="NCBI Taxonomy" id="759620"/>
    <lineage>
        <taxon>Bacteria</taxon>
        <taxon>Bacillati</taxon>
        <taxon>Bacillota</taxon>
        <taxon>Bacilli</taxon>
        <taxon>Lactobacillales</taxon>
        <taxon>Lactobacillaceae</taxon>
        <taxon>Weissella</taxon>
    </lineage>
</organism>
<dbReference type="KEGG" id="wct:WS74_0818"/>
<dbReference type="STRING" id="759620.WS105_0617"/>
<dbReference type="AlphaFoldDB" id="A0A088GHC2"/>
<accession>A0A088GHC2</accession>
<name>A0A088GHC2_9LACO</name>
<sequence length="298" mass="32739">MATNQNLSARVYTPQYKNMLTAVIDYTEAFKEIQVPVQSLDGIQHNAMAFSVKTNATPVVIGTYDDSANSGGFGDGTGASSRFGTMTEVIYGDEDVPYDYNLVIHEGIDNNTVNQDAKQAIADRLELQSQEQTRRKNVEMGKFLSKNATETKALESMKGDDVIKLFNEMSTLFTNREVNANLYAYVTPDVFNALVDLITFKALTGAKVDANNNKLVNWKGFIIQEVPAKYFADGDVAYFAAEKIVLPFIGIEVARTVESTNFNGVQLQAYAKGGHYVSDDNKQAIAKVTMTKTAKAKA</sequence>
<dbReference type="EMBL" id="CP009223">
    <property type="protein sequence ID" value="AIM63070.1"/>
    <property type="molecule type" value="Genomic_DNA"/>
</dbReference>
<gene>
    <name evidence="1" type="ORF">WS74_0818</name>
</gene>
<dbReference type="RefSeq" id="WP_038536234.1">
    <property type="nucleotide sequence ID" value="NZ_CP009223.1"/>
</dbReference>
<reference evidence="2" key="2">
    <citation type="submission" date="2014-08" db="EMBL/GenBank/DDBJ databases">
        <title>Complete genome of Weissella ceti strain WS74 isolated from diseased rainbow trout in Brazil.</title>
        <authorList>
            <person name="Figueiredo H.C.P."/>
            <person name="Leal C.A.G."/>
            <person name="Pereira F.L."/>
            <person name="Soares S.C."/>
            <person name="Dorella F.A."/>
            <person name="Carvalho A.F."/>
            <person name="Azevedo V.A.C."/>
        </authorList>
    </citation>
    <scope>NUCLEOTIDE SEQUENCE [LARGE SCALE GENOMIC DNA]</scope>
    <source>
        <strain evidence="2">WS74</strain>
    </source>
</reference>
<keyword evidence="2" id="KW-1185">Reference proteome</keyword>
<evidence type="ECO:0000313" key="1">
    <source>
        <dbReference type="EMBL" id="AIM63070.1"/>
    </source>
</evidence>
<reference evidence="1 2" key="1">
    <citation type="journal article" date="2014" name="Genome Announc.">
        <title>Complete Genome Sequences of Fish Pathogenic Weissella ceti Strains WS74 and WS105.</title>
        <authorList>
            <person name="Figueiredo H.C."/>
            <person name="Leal C.A."/>
            <person name="Dorella F.A."/>
            <person name="Carvalho A.F."/>
            <person name="Soares S.C."/>
            <person name="Pereira F.L."/>
            <person name="Azevedo V.A."/>
        </authorList>
    </citation>
    <scope>NUCLEOTIDE SEQUENCE [LARGE SCALE GENOMIC DNA]</scope>
    <source>
        <strain evidence="1 2">WS74</strain>
    </source>
</reference>
<dbReference type="Proteomes" id="UP000029079">
    <property type="component" value="Chromosome"/>
</dbReference>
<protein>
    <submittedName>
        <fullName evidence="1">Phage capsid protein</fullName>
    </submittedName>
</protein>
<evidence type="ECO:0000313" key="2">
    <source>
        <dbReference type="Proteomes" id="UP000029079"/>
    </source>
</evidence>